<evidence type="ECO:0000313" key="1">
    <source>
        <dbReference type="EMBL" id="CAG7823130.1"/>
    </source>
</evidence>
<name>A0A8J2LJ22_9HEXA</name>
<proteinExistence type="predicted"/>
<gene>
    <name evidence="1" type="ORF">AFUS01_LOCUS33365</name>
</gene>
<organism evidence="1 2">
    <name type="scientific">Allacma fusca</name>
    <dbReference type="NCBI Taxonomy" id="39272"/>
    <lineage>
        <taxon>Eukaryota</taxon>
        <taxon>Metazoa</taxon>
        <taxon>Ecdysozoa</taxon>
        <taxon>Arthropoda</taxon>
        <taxon>Hexapoda</taxon>
        <taxon>Collembola</taxon>
        <taxon>Symphypleona</taxon>
        <taxon>Sminthuridae</taxon>
        <taxon>Allacma</taxon>
    </lineage>
</organism>
<keyword evidence="2" id="KW-1185">Reference proteome</keyword>
<dbReference type="EMBL" id="CAJVCH010528488">
    <property type="protein sequence ID" value="CAG7823130.1"/>
    <property type="molecule type" value="Genomic_DNA"/>
</dbReference>
<protein>
    <submittedName>
        <fullName evidence="1">Uncharacterized protein</fullName>
    </submittedName>
</protein>
<comment type="caution">
    <text evidence="1">The sequence shown here is derived from an EMBL/GenBank/DDBJ whole genome shotgun (WGS) entry which is preliminary data.</text>
</comment>
<evidence type="ECO:0000313" key="2">
    <source>
        <dbReference type="Proteomes" id="UP000708208"/>
    </source>
</evidence>
<sequence>MHWMVYLIIKCPTS</sequence>
<accession>A0A8J2LJ22</accession>
<dbReference type="Proteomes" id="UP000708208">
    <property type="component" value="Unassembled WGS sequence"/>
</dbReference>
<reference evidence="1" key="1">
    <citation type="submission" date="2021-06" db="EMBL/GenBank/DDBJ databases">
        <authorList>
            <person name="Hodson N. C."/>
            <person name="Mongue J. A."/>
            <person name="Jaron S. K."/>
        </authorList>
    </citation>
    <scope>NUCLEOTIDE SEQUENCE</scope>
</reference>